<dbReference type="Proteomes" id="UP000533639">
    <property type="component" value="Unassembled WGS sequence"/>
</dbReference>
<dbReference type="RefSeq" id="WP_180857809.1">
    <property type="nucleotide sequence ID" value="NZ_CAIJDE010000043.1"/>
</dbReference>
<keyword evidence="2" id="KW-1185">Reference proteome</keyword>
<dbReference type="AlphaFoldDB" id="A0A9N8P1Y3"/>
<dbReference type="EMBL" id="CAIJDE010000043">
    <property type="protein sequence ID" value="CAC9974641.1"/>
    <property type="molecule type" value="Genomic_DNA"/>
</dbReference>
<gene>
    <name evidence="1" type="ORF">FLAPXU55_02338</name>
</gene>
<evidence type="ECO:0000313" key="1">
    <source>
        <dbReference type="EMBL" id="CAC9974641.1"/>
    </source>
</evidence>
<reference evidence="1 2" key="1">
    <citation type="submission" date="2020-06" db="EMBL/GenBank/DDBJ databases">
        <authorList>
            <person name="Criscuolo A."/>
        </authorList>
    </citation>
    <scope>NUCLEOTIDE SEQUENCE [LARGE SCALE GENOMIC DNA]</scope>
    <source>
        <strain evidence="1">PXU-55</strain>
    </source>
</reference>
<organism evidence="1 2">
    <name type="scientific">Flavobacterium panici</name>
    <dbReference type="NCBI Taxonomy" id="2654843"/>
    <lineage>
        <taxon>Bacteria</taxon>
        <taxon>Pseudomonadati</taxon>
        <taxon>Bacteroidota</taxon>
        <taxon>Flavobacteriia</taxon>
        <taxon>Flavobacteriales</taxon>
        <taxon>Flavobacteriaceae</taxon>
        <taxon>Flavobacterium</taxon>
    </lineage>
</organism>
<sequence length="1114" mass="124675">MSIIIDKPNLKSLIKFLYFLVIFFVSIKINAQGEKPSSYFPNIVPPPPNSASLGAYGQVPLNQFTGNANISIPLLELKSNSLSLPVSLSYSSDGIKVDQYESNVGMGWALNAGGVVTRQVFDYPDNYNGRMQKPNAAIDSNEMETFLNQASLGSQVDTQPDIFSYNVNGISGKFFLDNNNPVEIEPSGLKIEITSGFIDLGFVPTSTPEITITDTKGIKYYFGGTNAIESSSTRRIFVENSPPGETVKTSWYLTKIEDPFTSSVITFTYDSRVVTYVSSNEQSLEYVYGFAGVRLTSGLYNYQSTSRLNESLLKEITTVNSKVSFVYSKRFTDPDFPLSKIDEVIYTTIPGTVIKKIKFDYDQYSGTTFSNSYNQSFEYFKKRFFLKQVNEFSTESEPITHQFEYYFPDRLPARFSFAQDNYGVFNGKNNTSLISDEISVFNSVLQAIPGGKLADRRPDGNFGYYGLLKKIIYPTKGSTTIEYEPHVLGKINVPVNAVKNQFSLSVSTINEQFNNSATSTIHSSMQQKIRINGSVVNNVDQCTEAENPWPLRAEVVITDLSTNLPVPFYKSGSNQDTPSLIGNSYTFYKTQSVTEDTFTLEANKDYSISISLIRPCMFGGVFFDYYSQPITYQEIDKEIGGQRIKSISKNNNVNGIIEKERYYYRPYNCATCQSGSYINQAPIAYVKNIERSNLCEYPPQRTLYSVGSSNLARLYSAQNAQFGYGYVTKSYGDNFENGGEEFKYEIIQDGFPLPTLGAMDKTTPFTNGFGSGKLLSHKVFNKALTVVKETTNTYYHDLSKDISVTGYNAFMSTQAFARIGDATATFCGLQLNWANYTLNEYSLRSQWYYLKQTVEKQYDLNGLNPVTTTTDFNYGNPNHLQLTSQSIKNSKAEDMITKYFYAKDPEMANKPFVTELITANIIGVPLDTQTYNGASTKLSEQLTVYDKSTATSNLLLPKSIYAGKFPNAFPTVLTDKNLEKKVTFDQYDDKGNIIQYTPESGIPVAVIWGYNKTQPIAKIENATYSEVSSYVANLQNLSNTGTEANLITALTSLRNALPNKMVTTITYLPLIGVSTITDPKGSITTYLYDKFNRLKVVKDNGGKVISENLYHYQN</sequence>
<accession>A0A9N8P1Y3</accession>
<name>A0A9N8P1Y3_9FLAO</name>
<protein>
    <recommendedName>
        <fullName evidence="3">YD repeat-containing protein</fullName>
    </recommendedName>
</protein>
<proteinExistence type="predicted"/>
<evidence type="ECO:0008006" key="3">
    <source>
        <dbReference type="Google" id="ProtNLM"/>
    </source>
</evidence>
<comment type="caution">
    <text evidence="1">The sequence shown here is derived from an EMBL/GenBank/DDBJ whole genome shotgun (WGS) entry which is preliminary data.</text>
</comment>
<dbReference type="Gene3D" id="2.180.10.10">
    <property type="entry name" value="RHS repeat-associated core"/>
    <property type="match status" value="1"/>
</dbReference>
<evidence type="ECO:0000313" key="2">
    <source>
        <dbReference type="Proteomes" id="UP000533639"/>
    </source>
</evidence>